<proteinExistence type="predicted"/>
<sequence length="441" mass="49659">MVTNDELNSKFDSLYQEQGVKKSVEEINKARQVLSEDVAQMKALLEKLAATGLESKLKAKAEASGSGNVPPQIPGHGPQRTVEDPQLTDVDREAKLEVADFNGDNDPEFTQLTQGSKSVEEYTRLFYSLATRSEFPWNEDVMISMYRQGLNPQISCGLASSRLYNMADAVQVALQMEEEDKKKVPIRHSVESLTRSERTFVDPIRNKFLHRPPRATSFRSPTPYGVIGIMRPLLATKGDKPNLEKLQRGQIFHTRVKCNDQVCSLVIDTGSCTNAVSEEAVKKLGLTVDPHPEPYHLAWITKMKLKVDKQCPVTFTIGKVKETVMRDVLPLTLCHILLARTWIWDRDVEHVGCANTYSFVDSITKYTLTCATDSCTVKLKKTSSLIRRVPPSDGILDSVPNSPESSFFQRRRIDGVAVDWFDRSCPLWKPQVKPMGMTRRI</sequence>
<dbReference type="EMBL" id="CM046392">
    <property type="protein sequence ID" value="KAI8554950.1"/>
    <property type="molecule type" value="Genomic_DNA"/>
</dbReference>
<accession>A0ACC0NP11</accession>
<organism evidence="1 2">
    <name type="scientific">Rhododendron molle</name>
    <name type="common">Chinese azalea</name>
    <name type="synonym">Azalea mollis</name>
    <dbReference type="NCBI Taxonomy" id="49168"/>
    <lineage>
        <taxon>Eukaryota</taxon>
        <taxon>Viridiplantae</taxon>
        <taxon>Streptophyta</taxon>
        <taxon>Embryophyta</taxon>
        <taxon>Tracheophyta</taxon>
        <taxon>Spermatophyta</taxon>
        <taxon>Magnoliopsida</taxon>
        <taxon>eudicotyledons</taxon>
        <taxon>Gunneridae</taxon>
        <taxon>Pentapetalae</taxon>
        <taxon>asterids</taxon>
        <taxon>Ericales</taxon>
        <taxon>Ericaceae</taxon>
        <taxon>Ericoideae</taxon>
        <taxon>Rhodoreae</taxon>
        <taxon>Rhododendron</taxon>
    </lineage>
</organism>
<protein>
    <submittedName>
        <fullName evidence="1">Uncharacterized protein</fullName>
    </submittedName>
</protein>
<name>A0ACC0NP11_RHOML</name>
<keyword evidence="2" id="KW-1185">Reference proteome</keyword>
<evidence type="ECO:0000313" key="2">
    <source>
        <dbReference type="Proteomes" id="UP001062846"/>
    </source>
</evidence>
<dbReference type="Proteomes" id="UP001062846">
    <property type="component" value="Chromosome 5"/>
</dbReference>
<reference evidence="1" key="1">
    <citation type="submission" date="2022-02" db="EMBL/GenBank/DDBJ databases">
        <title>Plant Genome Project.</title>
        <authorList>
            <person name="Zhang R.-G."/>
        </authorList>
    </citation>
    <scope>NUCLEOTIDE SEQUENCE</scope>
    <source>
        <strain evidence="1">AT1</strain>
    </source>
</reference>
<evidence type="ECO:0000313" key="1">
    <source>
        <dbReference type="EMBL" id="KAI8554950.1"/>
    </source>
</evidence>
<gene>
    <name evidence="1" type="ORF">RHMOL_Rhmol05G0135800</name>
</gene>
<comment type="caution">
    <text evidence="1">The sequence shown here is derived from an EMBL/GenBank/DDBJ whole genome shotgun (WGS) entry which is preliminary data.</text>
</comment>